<dbReference type="InterPro" id="IPR050973">
    <property type="entry name" value="H3K9_Histone-Lys_N-MTase"/>
</dbReference>
<dbReference type="GO" id="GO:0046872">
    <property type="term" value="F:metal ion binding"/>
    <property type="evidence" value="ECO:0007669"/>
    <property type="project" value="UniProtKB-KW"/>
</dbReference>
<keyword evidence="5" id="KW-0949">S-adenosyl-L-methionine</keyword>
<dbReference type="InterPro" id="IPR003616">
    <property type="entry name" value="Post-SET_dom"/>
</dbReference>
<dbReference type="GO" id="GO:0005694">
    <property type="term" value="C:chromosome"/>
    <property type="evidence" value="ECO:0007669"/>
    <property type="project" value="UniProtKB-SubCell"/>
</dbReference>
<dbReference type="STRING" id="574566.I0Z055"/>
<evidence type="ECO:0000313" key="11">
    <source>
        <dbReference type="Proteomes" id="UP000007264"/>
    </source>
</evidence>
<evidence type="ECO:0000256" key="1">
    <source>
        <dbReference type="ARBA" id="ARBA00004286"/>
    </source>
</evidence>
<keyword evidence="2" id="KW-0158">Chromosome</keyword>
<feature type="domain" description="Post-SET" evidence="9">
    <location>
        <begin position="167"/>
        <end position="183"/>
    </location>
</feature>
<dbReference type="KEGG" id="csl:COCSUDRAFT_14893"/>
<evidence type="ECO:0000256" key="4">
    <source>
        <dbReference type="ARBA" id="ARBA00022679"/>
    </source>
</evidence>
<gene>
    <name evidence="10" type="ORF">COCSUDRAFT_14893</name>
</gene>
<comment type="subcellular location">
    <subcellularLocation>
        <location evidence="1">Chromosome</location>
    </subcellularLocation>
</comment>
<dbReference type="GO" id="GO:0008168">
    <property type="term" value="F:methyltransferase activity"/>
    <property type="evidence" value="ECO:0007669"/>
    <property type="project" value="UniProtKB-KW"/>
</dbReference>
<dbReference type="GO" id="GO:0032259">
    <property type="term" value="P:methylation"/>
    <property type="evidence" value="ECO:0007669"/>
    <property type="project" value="UniProtKB-KW"/>
</dbReference>
<accession>I0Z055</accession>
<keyword evidence="11" id="KW-1185">Reference proteome</keyword>
<evidence type="ECO:0000259" key="8">
    <source>
        <dbReference type="PROSITE" id="PS50280"/>
    </source>
</evidence>
<dbReference type="SMART" id="SM00317">
    <property type="entry name" value="SET"/>
    <property type="match status" value="1"/>
</dbReference>
<dbReference type="PROSITE" id="PS50868">
    <property type="entry name" value="POST_SET"/>
    <property type="match status" value="1"/>
</dbReference>
<evidence type="ECO:0000256" key="5">
    <source>
        <dbReference type="ARBA" id="ARBA00022691"/>
    </source>
</evidence>
<dbReference type="Proteomes" id="UP000007264">
    <property type="component" value="Unassembled WGS sequence"/>
</dbReference>
<name>I0Z055_COCSC</name>
<feature type="non-terminal residue" evidence="10">
    <location>
        <position position="1"/>
    </location>
</feature>
<evidence type="ECO:0000256" key="7">
    <source>
        <dbReference type="ARBA" id="ARBA00022833"/>
    </source>
</evidence>
<dbReference type="GeneID" id="17042022"/>
<evidence type="ECO:0000313" key="10">
    <source>
        <dbReference type="EMBL" id="EIE24024.1"/>
    </source>
</evidence>
<keyword evidence="6" id="KW-0479">Metal-binding</keyword>
<dbReference type="RefSeq" id="XP_005648568.1">
    <property type="nucleotide sequence ID" value="XM_005648511.1"/>
</dbReference>
<reference evidence="10 11" key="1">
    <citation type="journal article" date="2012" name="Genome Biol.">
        <title>The genome of the polar eukaryotic microalga coccomyxa subellipsoidea reveals traits of cold adaptation.</title>
        <authorList>
            <person name="Blanc G."/>
            <person name="Agarkova I."/>
            <person name="Grimwood J."/>
            <person name="Kuo A."/>
            <person name="Brueggeman A."/>
            <person name="Dunigan D."/>
            <person name="Gurnon J."/>
            <person name="Ladunga I."/>
            <person name="Lindquist E."/>
            <person name="Lucas S."/>
            <person name="Pangilinan J."/>
            <person name="Proschold T."/>
            <person name="Salamov A."/>
            <person name="Schmutz J."/>
            <person name="Weeks D."/>
            <person name="Yamada T."/>
            <person name="Claverie J.M."/>
            <person name="Grigoriev I."/>
            <person name="Van Etten J."/>
            <person name="Lomsadze A."/>
            <person name="Borodovsky M."/>
        </authorList>
    </citation>
    <scope>NUCLEOTIDE SEQUENCE [LARGE SCALE GENOMIC DNA]</scope>
    <source>
        <strain evidence="10 11">C-169</strain>
    </source>
</reference>
<protein>
    <submittedName>
        <fullName evidence="10">SET domain-containing protein</fullName>
    </submittedName>
</protein>
<dbReference type="OrthoDB" id="5792673at2759"/>
<keyword evidence="7" id="KW-0862">Zinc</keyword>
<keyword evidence="3" id="KW-0489">Methyltransferase</keyword>
<evidence type="ECO:0000259" key="9">
    <source>
        <dbReference type="PROSITE" id="PS50868"/>
    </source>
</evidence>
<dbReference type="Gene3D" id="2.170.270.10">
    <property type="entry name" value="SET domain"/>
    <property type="match status" value="1"/>
</dbReference>
<dbReference type="PROSITE" id="PS50280">
    <property type="entry name" value="SET"/>
    <property type="match status" value="1"/>
</dbReference>
<feature type="domain" description="SET" evidence="8">
    <location>
        <begin position="25"/>
        <end position="156"/>
    </location>
</feature>
<dbReference type="Pfam" id="PF00856">
    <property type="entry name" value="SET"/>
    <property type="match status" value="1"/>
</dbReference>
<evidence type="ECO:0000256" key="3">
    <source>
        <dbReference type="ARBA" id="ARBA00022603"/>
    </source>
</evidence>
<dbReference type="InterPro" id="IPR001214">
    <property type="entry name" value="SET_dom"/>
</dbReference>
<dbReference type="InterPro" id="IPR046341">
    <property type="entry name" value="SET_dom_sf"/>
</dbReference>
<dbReference type="PANTHER" id="PTHR46223:SF3">
    <property type="entry name" value="HISTONE-LYSINE N-METHYLTRANSFERASE SET-23"/>
    <property type="match status" value="1"/>
</dbReference>
<keyword evidence="4" id="KW-0808">Transferase</keyword>
<organism evidence="10 11">
    <name type="scientific">Coccomyxa subellipsoidea (strain C-169)</name>
    <name type="common">Green microalga</name>
    <dbReference type="NCBI Taxonomy" id="574566"/>
    <lineage>
        <taxon>Eukaryota</taxon>
        <taxon>Viridiplantae</taxon>
        <taxon>Chlorophyta</taxon>
        <taxon>core chlorophytes</taxon>
        <taxon>Trebouxiophyceae</taxon>
        <taxon>Trebouxiophyceae incertae sedis</taxon>
        <taxon>Coccomyxaceae</taxon>
        <taxon>Coccomyxa</taxon>
        <taxon>Coccomyxa subellipsoidea</taxon>
    </lineage>
</organism>
<dbReference type="EMBL" id="AGSI01000006">
    <property type="protein sequence ID" value="EIE24024.1"/>
    <property type="molecule type" value="Genomic_DNA"/>
</dbReference>
<proteinExistence type="predicted"/>
<dbReference type="eggNOG" id="KOG1082">
    <property type="taxonomic scope" value="Eukaryota"/>
</dbReference>
<comment type="caution">
    <text evidence="10">The sequence shown here is derived from an EMBL/GenBank/DDBJ whole genome shotgun (WGS) entry which is preliminary data.</text>
</comment>
<sequence length="187" mass="20233">ILECGPACSCERACPHRRSQQGLQASIELINDARKGWSAVAARLIAQGTFVCQYAGELISTAEAKQRLAFYDSQKAPCTGHALLVVREWLPSGDACLRINIDATRIGNVARFFNHSCGGGNLELVLVRCCGSPIPHVGMFARRDIHAGEELTFMYGQPSGVDSAMHSRRACYCGSDDCLGYLPAEIV</sequence>
<dbReference type="AlphaFoldDB" id="I0Z055"/>
<evidence type="ECO:0000256" key="2">
    <source>
        <dbReference type="ARBA" id="ARBA00022454"/>
    </source>
</evidence>
<dbReference type="PANTHER" id="PTHR46223">
    <property type="entry name" value="HISTONE-LYSINE N-METHYLTRANSFERASE SUV39H"/>
    <property type="match status" value="1"/>
</dbReference>
<dbReference type="SUPFAM" id="SSF82199">
    <property type="entry name" value="SET domain"/>
    <property type="match status" value="1"/>
</dbReference>
<evidence type="ECO:0000256" key="6">
    <source>
        <dbReference type="ARBA" id="ARBA00022723"/>
    </source>
</evidence>